<name>A0A919LV98_KLEPN</name>
<dbReference type="AlphaFoldDB" id="A0A919LV98"/>
<evidence type="ECO:0000256" key="1">
    <source>
        <dbReference type="SAM" id="MobiDB-lite"/>
    </source>
</evidence>
<gene>
    <name evidence="2" type="ORF">KPZU09_54300</name>
</gene>
<sequence>MTICSSAWIVVVPAGMGTQVGHRRRNGNPPLPIATKQPPANPATAPPATIATMRRGQDDSVTPCKNDTEPTICP</sequence>
<proteinExistence type="predicted"/>
<accession>A0A919LV98</accession>
<dbReference type="EMBL" id="BNFF01000001">
    <property type="protein sequence ID" value="GHK55694.1"/>
    <property type="molecule type" value="Genomic_DNA"/>
</dbReference>
<comment type="caution">
    <text evidence="2">The sequence shown here is derived from an EMBL/GenBank/DDBJ whole genome shotgun (WGS) entry which is preliminary data.</text>
</comment>
<reference evidence="2" key="1">
    <citation type="submission" date="2020-10" db="EMBL/GenBank/DDBJ databases">
        <title>Genome Sequence of ESBL Producing Zambian Clinical Strains.</title>
        <authorList>
            <person name="Shawa M."/>
            <person name="Furuta Y."/>
            <person name="Simbotwe M."/>
            <person name="Mulenga E."/>
            <person name="Mubanga M."/>
            <person name="Mulenga G."/>
            <person name="Kaile C."/>
            <person name="Zorigt T."/>
            <person name="Hang'ombe B."/>
            <person name="Higashi H."/>
        </authorList>
    </citation>
    <scope>NUCLEOTIDE SEQUENCE</scope>
    <source>
        <strain evidence="2">Zam_UTH_09</strain>
    </source>
</reference>
<dbReference type="Proteomes" id="UP000655094">
    <property type="component" value="Unassembled WGS sequence"/>
</dbReference>
<feature type="region of interest" description="Disordered" evidence="1">
    <location>
        <begin position="19"/>
        <end position="74"/>
    </location>
</feature>
<organism evidence="2 3">
    <name type="scientific">Klebsiella pneumoniae</name>
    <dbReference type="NCBI Taxonomy" id="573"/>
    <lineage>
        <taxon>Bacteria</taxon>
        <taxon>Pseudomonadati</taxon>
        <taxon>Pseudomonadota</taxon>
        <taxon>Gammaproteobacteria</taxon>
        <taxon>Enterobacterales</taxon>
        <taxon>Enterobacteriaceae</taxon>
        <taxon>Klebsiella/Raoultella group</taxon>
        <taxon>Klebsiella</taxon>
        <taxon>Klebsiella pneumoniae complex</taxon>
    </lineage>
</organism>
<evidence type="ECO:0000313" key="2">
    <source>
        <dbReference type="EMBL" id="GHK55694.1"/>
    </source>
</evidence>
<protein>
    <submittedName>
        <fullName evidence="2">Uncharacterized protein</fullName>
    </submittedName>
</protein>
<evidence type="ECO:0000313" key="3">
    <source>
        <dbReference type="Proteomes" id="UP000655094"/>
    </source>
</evidence>